<dbReference type="Gene3D" id="1.10.260.40">
    <property type="entry name" value="lambda repressor-like DNA-binding domains"/>
    <property type="match status" value="1"/>
</dbReference>
<dbReference type="AlphaFoldDB" id="A0AB39R3S7"/>
<evidence type="ECO:0000256" key="1">
    <source>
        <dbReference type="SAM" id="Phobius"/>
    </source>
</evidence>
<dbReference type="EMBL" id="CP163443">
    <property type="protein sequence ID" value="XDQ50490.1"/>
    <property type="molecule type" value="Genomic_DNA"/>
</dbReference>
<evidence type="ECO:0000259" key="2">
    <source>
        <dbReference type="SMART" id="SM00530"/>
    </source>
</evidence>
<protein>
    <submittedName>
        <fullName evidence="3">Helix-turn-helix domain-containing protein</fullName>
    </submittedName>
</protein>
<sequence>MRFAEALRELRNRTELSLAALAAKTAFSKSSWERYLNGKKLPPRSAVEALCRVAGVPATRHVALWELAEVAWSGRGARPEVVDPEPEPSHMPWWRRPFVMTAVATGIAVCALTVVLTVALWPTDEPDSPPRVSAHSHRQVLCHGAECTGKEPLASGCGDVEVEGAPKTLRTLRRSGVEVEIRYKRVCGAAWVRVTGQHVGDRFEVSAPGVVAQHMVIADKYETGIYRSSPMVAVRAGDMKAIKACAEFAGSGGRECFRP</sequence>
<keyword evidence="1" id="KW-1133">Transmembrane helix</keyword>
<dbReference type="SMART" id="SM00530">
    <property type="entry name" value="HTH_XRE"/>
    <property type="match status" value="1"/>
</dbReference>
<feature type="domain" description="HTH cro/C1-type" evidence="2">
    <location>
        <begin position="6"/>
        <end position="61"/>
    </location>
</feature>
<dbReference type="InterPro" id="IPR001387">
    <property type="entry name" value="Cro/C1-type_HTH"/>
</dbReference>
<dbReference type="InterPro" id="IPR021224">
    <property type="entry name" value="DUF2690"/>
</dbReference>
<dbReference type="InterPro" id="IPR010982">
    <property type="entry name" value="Lambda_DNA-bd_dom_sf"/>
</dbReference>
<feature type="transmembrane region" description="Helical" evidence="1">
    <location>
        <begin position="98"/>
        <end position="121"/>
    </location>
</feature>
<name>A0AB39R3S7_9ACTN</name>
<reference evidence="3" key="1">
    <citation type="submission" date="2024-07" db="EMBL/GenBank/DDBJ databases">
        <authorList>
            <person name="Yu S.T."/>
        </authorList>
    </citation>
    <scope>NUCLEOTIDE SEQUENCE</scope>
    <source>
        <strain evidence="3">R41</strain>
    </source>
</reference>
<dbReference type="Pfam" id="PF10901">
    <property type="entry name" value="DUF2690"/>
    <property type="match status" value="1"/>
</dbReference>
<gene>
    <name evidence="3" type="ORF">AB5J53_01570</name>
</gene>
<dbReference type="Pfam" id="PF13560">
    <property type="entry name" value="HTH_31"/>
    <property type="match status" value="1"/>
</dbReference>
<accession>A0AB39R3S7</accession>
<dbReference type="SUPFAM" id="SSF47413">
    <property type="entry name" value="lambda repressor-like DNA-binding domains"/>
    <property type="match status" value="1"/>
</dbReference>
<keyword evidence="1" id="KW-0812">Transmembrane</keyword>
<dbReference type="CDD" id="cd00093">
    <property type="entry name" value="HTH_XRE"/>
    <property type="match status" value="1"/>
</dbReference>
<keyword evidence="1" id="KW-0472">Membrane</keyword>
<dbReference type="RefSeq" id="WP_369243841.1">
    <property type="nucleotide sequence ID" value="NZ_CP163443.1"/>
</dbReference>
<dbReference type="GO" id="GO:0003677">
    <property type="term" value="F:DNA binding"/>
    <property type="evidence" value="ECO:0007669"/>
    <property type="project" value="InterPro"/>
</dbReference>
<organism evidence="3">
    <name type="scientific">Streptomyces sp. R41</name>
    <dbReference type="NCBI Taxonomy" id="3238632"/>
    <lineage>
        <taxon>Bacteria</taxon>
        <taxon>Bacillati</taxon>
        <taxon>Actinomycetota</taxon>
        <taxon>Actinomycetes</taxon>
        <taxon>Kitasatosporales</taxon>
        <taxon>Streptomycetaceae</taxon>
        <taxon>Streptomyces</taxon>
    </lineage>
</organism>
<evidence type="ECO:0000313" key="3">
    <source>
        <dbReference type="EMBL" id="XDQ50490.1"/>
    </source>
</evidence>
<proteinExistence type="predicted"/>